<dbReference type="InterPro" id="IPR016032">
    <property type="entry name" value="Sig_transdc_resp-reg_C-effctor"/>
</dbReference>
<dbReference type="EMBL" id="FOTQ01000001">
    <property type="protein sequence ID" value="SFL49485.1"/>
    <property type="molecule type" value="Genomic_DNA"/>
</dbReference>
<name>A0A1I4I587_9RHOB</name>
<accession>A0A1I4I587</accession>
<dbReference type="CDD" id="cd17535">
    <property type="entry name" value="REC_NarL-like"/>
    <property type="match status" value="1"/>
</dbReference>
<dbReference type="Pfam" id="PF00072">
    <property type="entry name" value="Response_reg"/>
    <property type="match status" value="1"/>
</dbReference>
<evidence type="ECO:0000256" key="2">
    <source>
        <dbReference type="ARBA" id="ARBA00023125"/>
    </source>
</evidence>
<feature type="domain" description="HTH luxR-type" evidence="4">
    <location>
        <begin position="137"/>
        <end position="202"/>
    </location>
</feature>
<proteinExistence type="predicted"/>
<dbReference type="PANTHER" id="PTHR45566">
    <property type="entry name" value="HTH-TYPE TRANSCRIPTIONAL REGULATOR YHJB-RELATED"/>
    <property type="match status" value="1"/>
</dbReference>
<dbReference type="InterPro" id="IPR000792">
    <property type="entry name" value="Tscrpt_reg_LuxR_C"/>
</dbReference>
<feature type="modified residue" description="4-aspartylphosphate" evidence="3">
    <location>
        <position position="53"/>
    </location>
</feature>
<dbReference type="AlphaFoldDB" id="A0A1I4I587"/>
<dbReference type="InterPro" id="IPR058245">
    <property type="entry name" value="NreC/VraR/RcsB-like_REC"/>
</dbReference>
<evidence type="ECO:0000313" key="6">
    <source>
        <dbReference type="EMBL" id="SFL49485.1"/>
    </source>
</evidence>
<dbReference type="STRING" id="254406.SAMN04488042_101434"/>
<keyword evidence="1 3" id="KW-0597">Phosphoprotein</keyword>
<evidence type="ECO:0000256" key="1">
    <source>
        <dbReference type="ARBA" id="ARBA00022553"/>
    </source>
</evidence>
<dbReference type="SUPFAM" id="SSF52172">
    <property type="entry name" value="CheY-like"/>
    <property type="match status" value="1"/>
</dbReference>
<dbReference type="PANTHER" id="PTHR45566:SF2">
    <property type="entry name" value="NARL SUBFAMILY"/>
    <property type="match status" value="1"/>
</dbReference>
<dbReference type="OrthoDB" id="3679796at2"/>
<evidence type="ECO:0000313" key="7">
    <source>
        <dbReference type="Proteomes" id="UP000199144"/>
    </source>
</evidence>
<dbReference type="GO" id="GO:0006355">
    <property type="term" value="P:regulation of DNA-templated transcription"/>
    <property type="evidence" value="ECO:0007669"/>
    <property type="project" value="InterPro"/>
</dbReference>
<dbReference type="PRINTS" id="PR00038">
    <property type="entry name" value="HTHLUXR"/>
</dbReference>
<dbReference type="Pfam" id="PF00196">
    <property type="entry name" value="GerE"/>
    <property type="match status" value="1"/>
</dbReference>
<dbReference type="SMART" id="SM00448">
    <property type="entry name" value="REC"/>
    <property type="match status" value="1"/>
</dbReference>
<dbReference type="RefSeq" id="WP_093090438.1">
    <property type="nucleotide sequence ID" value="NZ_FOTQ01000001.1"/>
</dbReference>
<dbReference type="SUPFAM" id="SSF46894">
    <property type="entry name" value="C-terminal effector domain of the bipartite response regulators"/>
    <property type="match status" value="1"/>
</dbReference>
<protein>
    <submittedName>
        <fullName evidence="6">Two component transcriptional regulator, LuxR family</fullName>
    </submittedName>
</protein>
<dbReference type="InterPro" id="IPR051015">
    <property type="entry name" value="EvgA-like"/>
</dbReference>
<reference evidence="6 7" key="1">
    <citation type="submission" date="2016-10" db="EMBL/GenBank/DDBJ databases">
        <authorList>
            <person name="de Groot N.N."/>
        </authorList>
    </citation>
    <scope>NUCLEOTIDE SEQUENCE [LARGE SCALE GENOMIC DNA]</scope>
    <source>
        <strain evidence="6 7">DSM 15283</strain>
    </source>
</reference>
<keyword evidence="7" id="KW-1185">Reference proteome</keyword>
<dbReference type="GO" id="GO:0003677">
    <property type="term" value="F:DNA binding"/>
    <property type="evidence" value="ECO:0007669"/>
    <property type="project" value="UniProtKB-KW"/>
</dbReference>
<evidence type="ECO:0000256" key="3">
    <source>
        <dbReference type="PROSITE-ProRule" id="PRU00169"/>
    </source>
</evidence>
<dbReference type="CDD" id="cd06170">
    <property type="entry name" value="LuxR_C_like"/>
    <property type="match status" value="1"/>
</dbReference>
<sequence>MKILIADDHDLLRDTLVAFVEGAGDIETRTAPDLGQALALISAEGPFDLVLLDYNMPGMDGLKGVKRALAQAGAPHVALISGEASRSVVESALEAGAIGFVPKTLPAKSLVNAIRFMAMGEQYVPVEFMTGEPDASSHPLAEKLTARELQVLRGLSEGKANKEIARDLELSEPTIKLHVKTLYRKIGASNRTQAALVAREEELF</sequence>
<dbReference type="InterPro" id="IPR011006">
    <property type="entry name" value="CheY-like_superfamily"/>
</dbReference>
<dbReference type="InterPro" id="IPR001789">
    <property type="entry name" value="Sig_transdc_resp-reg_receiver"/>
</dbReference>
<dbReference type="Gene3D" id="3.40.50.2300">
    <property type="match status" value="1"/>
</dbReference>
<keyword evidence="2" id="KW-0238">DNA-binding</keyword>
<dbReference type="PROSITE" id="PS50110">
    <property type="entry name" value="RESPONSE_REGULATORY"/>
    <property type="match status" value="1"/>
</dbReference>
<dbReference type="GO" id="GO:0000160">
    <property type="term" value="P:phosphorelay signal transduction system"/>
    <property type="evidence" value="ECO:0007669"/>
    <property type="project" value="InterPro"/>
</dbReference>
<gene>
    <name evidence="6" type="ORF">SAMN04488042_101434</name>
</gene>
<dbReference type="Proteomes" id="UP000199144">
    <property type="component" value="Unassembled WGS sequence"/>
</dbReference>
<evidence type="ECO:0000259" key="4">
    <source>
        <dbReference type="PROSITE" id="PS50043"/>
    </source>
</evidence>
<dbReference type="SMART" id="SM00421">
    <property type="entry name" value="HTH_LUXR"/>
    <property type="match status" value="1"/>
</dbReference>
<feature type="domain" description="Response regulatory" evidence="5">
    <location>
        <begin position="2"/>
        <end position="118"/>
    </location>
</feature>
<dbReference type="PROSITE" id="PS50043">
    <property type="entry name" value="HTH_LUXR_2"/>
    <property type="match status" value="1"/>
</dbReference>
<organism evidence="6 7">
    <name type="scientific">Shimia aestuarii</name>
    <dbReference type="NCBI Taxonomy" id="254406"/>
    <lineage>
        <taxon>Bacteria</taxon>
        <taxon>Pseudomonadati</taxon>
        <taxon>Pseudomonadota</taxon>
        <taxon>Alphaproteobacteria</taxon>
        <taxon>Rhodobacterales</taxon>
        <taxon>Roseobacteraceae</taxon>
    </lineage>
</organism>
<evidence type="ECO:0000259" key="5">
    <source>
        <dbReference type="PROSITE" id="PS50110"/>
    </source>
</evidence>